<evidence type="ECO:0000256" key="1">
    <source>
        <dbReference type="ARBA" id="ARBA00006100"/>
    </source>
</evidence>
<dbReference type="Pfam" id="PF06969">
    <property type="entry name" value="HemN_C"/>
    <property type="match status" value="1"/>
</dbReference>
<dbReference type="OrthoDB" id="9808022at2"/>
<comment type="subcellular location">
    <subcellularLocation>
        <location evidence="2">Cytoplasm</location>
    </subcellularLocation>
</comment>
<protein>
    <recommendedName>
        <fullName evidence="2">Heme chaperone HemW</fullName>
    </recommendedName>
</protein>
<keyword evidence="5" id="KW-1185">Reference proteome</keyword>
<dbReference type="GO" id="GO:0046872">
    <property type="term" value="F:metal ion binding"/>
    <property type="evidence" value="ECO:0007669"/>
    <property type="project" value="UniProtKB-UniRule"/>
</dbReference>
<keyword evidence="2" id="KW-0479">Metal-binding</keyword>
<dbReference type="PANTHER" id="PTHR13932">
    <property type="entry name" value="COPROPORPHYRINIGEN III OXIDASE"/>
    <property type="match status" value="1"/>
</dbReference>
<sequence>MNLYIHVPFCVKKCAYCDFYSLTDQRMADAYVDALCHELILRHEQFASYLPFQNIYFGGGTPSQLKVTHLKKIFNCLERFGYDANGEITFEANPDDLHENYVRILNDFPINRISMGVQSFDDSDLSFLGRRHNVKRVYDAISTLYRYGFHEISIDLIYGLPGQTLSKWNLNIDQALALHLPHISAYHLIYEPHTVLTRQLEQGRIEEVNEETSVGLFRLLIRKLQSAGYRHYEISNFAIPGHEAKLNSGYWFGALYTGIGPSAHSYMGEGRSFNVADLHDYIKSLSQDKLPSKTEFLSITDQYNEYVMTRLRTDIGIDLDELGKNFGKKKAESFLYSAKRYTESGLLSVEGSKVRLTQDGIFVSDGIIADLFAD</sequence>
<dbReference type="GO" id="GO:0004109">
    <property type="term" value="F:coproporphyrinogen oxidase activity"/>
    <property type="evidence" value="ECO:0007669"/>
    <property type="project" value="InterPro"/>
</dbReference>
<dbReference type="Pfam" id="PF04055">
    <property type="entry name" value="Radical_SAM"/>
    <property type="match status" value="1"/>
</dbReference>
<dbReference type="AlphaFoldDB" id="A0A0A2E5P7"/>
<dbReference type="SUPFAM" id="SSF102114">
    <property type="entry name" value="Radical SAM enzymes"/>
    <property type="match status" value="1"/>
</dbReference>
<dbReference type="Gene3D" id="3.30.750.200">
    <property type="match status" value="1"/>
</dbReference>
<dbReference type="InterPro" id="IPR010723">
    <property type="entry name" value="HemN_C"/>
</dbReference>
<dbReference type="SFLD" id="SFLDF00562">
    <property type="entry name" value="HemN-like__clustered_with_heat"/>
    <property type="match status" value="1"/>
</dbReference>
<dbReference type="InterPro" id="IPR034505">
    <property type="entry name" value="Coproporphyrinogen-III_oxidase"/>
</dbReference>
<dbReference type="PROSITE" id="PS51918">
    <property type="entry name" value="RADICAL_SAM"/>
    <property type="match status" value="1"/>
</dbReference>
<dbReference type="EMBL" id="JRFA01000025">
    <property type="protein sequence ID" value="KGN72937.1"/>
    <property type="molecule type" value="Genomic_DNA"/>
</dbReference>
<dbReference type="SMART" id="SM00729">
    <property type="entry name" value="Elp3"/>
    <property type="match status" value="1"/>
</dbReference>
<feature type="domain" description="Radical SAM core" evidence="3">
    <location>
        <begin position="1"/>
        <end position="230"/>
    </location>
</feature>
<dbReference type="GO" id="GO:0006779">
    <property type="term" value="P:porphyrin-containing compound biosynthetic process"/>
    <property type="evidence" value="ECO:0007669"/>
    <property type="project" value="InterPro"/>
</dbReference>
<proteinExistence type="inferred from homology"/>
<gene>
    <name evidence="4" type="ORF">HQ47_08730</name>
</gene>
<dbReference type="GO" id="GO:0005737">
    <property type="term" value="C:cytoplasm"/>
    <property type="evidence" value="ECO:0007669"/>
    <property type="project" value="UniProtKB-SubCell"/>
</dbReference>
<dbReference type="Proteomes" id="UP000030103">
    <property type="component" value="Unassembled WGS sequence"/>
</dbReference>
<name>A0A0A2E5P7_9PORP</name>
<organism evidence="4 5">
    <name type="scientific">Porphyromonas macacae</name>
    <dbReference type="NCBI Taxonomy" id="28115"/>
    <lineage>
        <taxon>Bacteria</taxon>
        <taxon>Pseudomonadati</taxon>
        <taxon>Bacteroidota</taxon>
        <taxon>Bacteroidia</taxon>
        <taxon>Bacteroidales</taxon>
        <taxon>Porphyromonadaceae</taxon>
        <taxon>Porphyromonas</taxon>
    </lineage>
</organism>
<dbReference type="STRING" id="28115.HQ47_08730"/>
<dbReference type="SFLD" id="SFLDG01065">
    <property type="entry name" value="anaerobic_coproporphyrinogen-I"/>
    <property type="match status" value="1"/>
</dbReference>
<dbReference type="SFLD" id="SFLDS00029">
    <property type="entry name" value="Radical_SAM"/>
    <property type="match status" value="1"/>
</dbReference>
<dbReference type="eggNOG" id="COG0635">
    <property type="taxonomic scope" value="Bacteria"/>
</dbReference>
<comment type="function">
    <text evidence="2">Probably acts as a heme chaperone, transferring heme to an unknown acceptor. Binds one molecule of heme per monomer, possibly covalently. Binds 1 [4Fe-4S] cluster. The cluster is coordinated with 3 cysteines and an exchangeable S-adenosyl-L-methionine.</text>
</comment>
<keyword evidence="2" id="KW-0349">Heme</keyword>
<evidence type="ECO:0000259" key="3">
    <source>
        <dbReference type="PROSITE" id="PS51918"/>
    </source>
</evidence>
<dbReference type="GO" id="GO:0051539">
    <property type="term" value="F:4 iron, 4 sulfur cluster binding"/>
    <property type="evidence" value="ECO:0007669"/>
    <property type="project" value="UniProtKB-UniRule"/>
</dbReference>
<dbReference type="InterPro" id="IPR058240">
    <property type="entry name" value="rSAM_sf"/>
</dbReference>
<keyword evidence="2" id="KW-0411">Iron-sulfur</keyword>
<evidence type="ECO:0000256" key="2">
    <source>
        <dbReference type="RuleBase" id="RU364116"/>
    </source>
</evidence>
<keyword evidence="2" id="KW-0143">Chaperone</keyword>
<reference evidence="4 5" key="1">
    <citation type="submission" date="2014-09" db="EMBL/GenBank/DDBJ databases">
        <title>Draft Genome Sequence of Porphyromonas macacae COT-192_OH2859.</title>
        <authorList>
            <person name="Wallis C."/>
            <person name="Deusch O."/>
            <person name="O'Flynn C."/>
            <person name="Davis I."/>
            <person name="Horsfall A."/>
            <person name="Kirkwood N."/>
            <person name="Harris S."/>
            <person name="Eisen J.A."/>
            <person name="Coil D.A."/>
            <person name="Darling A.E."/>
            <person name="Jospin G."/>
            <person name="Alexiev A."/>
        </authorList>
    </citation>
    <scope>NUCLEOTIDE SEQUENCE [LARGE SCALE GENOMIC DNA]</scope>
    <source>
        <strain evidence="5">COT-192 OH2859</strain>
    </source>
</reference>
<dbReference type="InterPro" id="IPR007197">
    <property type="entry name" value="rSAM"/>
</dbReference>
<dbReference type="InterPro" id="IPR006638">
    <property type="entry name" value="Elp3/MiaA/NifB-like_rSAM"/>
</dbReference>
<comment type="caution">
    <text evidence="4">The sequence shown here is derived from an EMBL/GenBank/DDBJ whole genome shotgun (WGS) entry which is preliminary data.</text>
</comment>
<dbReference type="RefSeq" id="WP_036874810.1">
    <property type="nucleotide sequence ID" value="NZ_JBGYTE010000026.1"/>
</dbReference>
<comment type="similarity">
    <text evidence="1">Belongs to the anaerobic coproporphyrinogen-III oxidase family. HemW subfamily.</text>
</comment>
<dbReference type="PANTHER" id="PTHR13932:SF5">
    <property type="entry name" value="RADICAL S-ADENOSYL METHIONINE DOMAIN-CONTAINING PROTEIN 1, MITOCHONDRIAL"/>
    <property type="match status" value="1"/>
</dbReference>
<keyword evidence="2" id="KW-0408">Iron</keyword>
<dbReference type="InterPro" id="IPR004559">
    <property type="entry name" value="HemW-like"/>
</dbReference>
<dbReference type="NCBIfam" id="TIGR00539">
    <property type="entry name" value="hemN_rel"/>
    <property type="match status" value="1"/>
</dbReference>
<keyword evidence="2" id="KW-0949">S-adenosyl-L-methionine</keyword>
<keyword evidence="2" id="KW-0004">4Fe-4S</keyword>
<evidence type="ECO:0000313" key="5">
    <source>
        <dbReference type="Proteomes" id="UP000030103"/>
    </source>
</evidence>
<evidence type="ECO:0000313" key="4">
    <source>
        <dbReference type="EMBL" id="KGN72937.1"/>
    </source>
</evidence>
<keyword evidence="2" id="KW-0963">Cytoplasm</keyword>
<accession>A0A0A2E5P7</accession>